<evidence type="ECO:0000256" key="1">
    <source>
        <dbReference type="SAM" id="MobiDB-lite"/>
    </source>
</evidence>
<dbReference type="AlphaFoldDB" id="A0A5E4BZC1"/>
<evidence type="ECO:0000259" key="2">
    <source>
        <dbReference type="Pfam" id="PF24935"/>
    </source>
</evidence>
<feature type="region of interest" description="Disordered" evidence="1">
    <location>
        <begin position="57"/>
        <end position="83"/>
    </location>
</feature>
<proteinExistence type="predicted"/>
<organism evidence="4 5">
    <name type="scientific">Marmota monax</name>
    <name type="common">Woodchuck</name>
    <dbReference type="NCBI Taxonomy" id="9995"/>
    <lineage>
        <taxon>Eukaryota</taxon>
        <taxon>Metazoa</taxon>
        <taxon>Chordata</taxon>
        <taxon>Craniata</taxon>
        <taxon>Vertebrata</taxon>
        <taxon>Euteleostomi</taxon>
        <taxon>Mammalia</taxon>
        <taxon>Eutheria</taxon>
        <taxon>Euarchontoglires</taxon>
        <taxon>Glires</taxon>
        <taxon>Rodentia</taxon>
        <taxon>Sciuromorpha</taxon>
        <taxon>Sciuridae</taxon>
        <taxon>Xerinae</taxon>
        <taxon>Marmotini</taxon>
        <taxon>Marmota</taxon>
    </lineage>
</organism>
<dbReference type="InterPro" id="IPR045197">
    <property type="entry name" value="NUP210-like"/>
</dbReference>
<dbReference type="PANTHER" id="PTHR23019:SF2">
    <property type="entry name" value="NUCLEAR PORE MEMBRANE GLYCOPROTEIN 210"/>
    <property type="match status" value="1"/>
</dbReference>
<dbReference type="Proteomes" id="UP000335636">
    <property type="component" value="Unassembled WGS sequence"/>
</dbReference>
<dbReference type="InterPro" id="IPR056898">
    <property type="entry name" value="Ig_NUP210_6th"/>
</dbReference>
<keyword evidence="5" id="KW-1185">Reference proteome</keyword>
<dbReference type="PANTHER" id="PTHR23019">
    <property type="entry name" value="NUCLEAR PORE MEMBRANE GLYCOPROTEIN GP210-RELATED"/>
    <property type="match status" value="1"/>
</dbReference>
<protein>
    <recommendedName>
        <fullName evidence="2">NUP210 Ig-like domain-containing protein</fullName>
    </recommendedName>
</protein>
<evidence type="ECO:0000313" key="4">
    <source>
        <dbReference type="EMBL" id="VTJ74953.1"/>
    </source>
</evidence>
<gene>
    <name evidence="3" type="ORF">GHT09_019983</name>
    <name evidence="4" type="ORF">MONAX_5E045554</name>
</gene>
<name>A0A5E4BZC1_MARMO</name>
<evidence type="ECO:0000313" key="5">
    <source>
        <dbReference type="Proteomes" id="UP000335636"/>
    </source>
</evidence>
<accession>A0A5E4BZC1</accession>
<dbReference type="Pfam" id="PF24935">
    <property type="entry name" value="Ig_NUP210_6th"/>
    <property type="match status" value="1"/>
</dbReference>
<dbReference type="EMBL" id="WJEC01007693">
    <property type="protein sequence ID" value="KAF7469018.1"/>
    <property type="molecule type" value="Genomic_DNA"/>
</dbReference>
<dbReference type="GO" id="GO:0005643">
    <property type="term" value="C:nuclear pore"/>
    <property type="evidence" value="ECO:0007669"/>
    <property type="project" value="TreeGrafter"/>
</dbReference>
<evidence type="ECO:0000313" key="3">
    <source>
        <dbReference type="EMBL" id="KAF7469018.1"/>
    </source>
</evidence>
<reference evidence="3" key="2">
    <citation type="submission" date="2020-08" db="EMBL/GenBank/DDBJ databases">
        <authorList>
            <person name="Shumante A."/>
            <person name="Zimin A.V."/>
            <person name="Puiu D."/>
            <person name="Salzberg S.L."/>
        </authorList>
    </citation>
    <scope>NUCLEOTIDE SEQUENCE</scope>
    <source>
        <strain evidence="3">WC2-LM</strain>
        <tissue evidence="3">Liver</tissue>
    </source>
</reference>
<sequence>MDFAPCRVEARVGQTLELPLRINGLMPSRDSKVVTLSDCSHFDLAVDVEKRGVFQPLPGGAAGRRGGAEAAERQPGVAMAASS</sequence>
<feature type="domain" description="NUP210 Ig-like" evidence="2">
    <location>
        <begin position="1"/>
        <end position="60"/>
    </location>
</feature>
<reference evidence="4 5" key="1">
    <citation type="submission" date="2019-04" db="EMBL/GenBank/DDBJ databases">
        <authorList>
            <person name="Alioto T."/>
            <person name="Alioto T."/>
        </authorList>
    </citation>
    <scope>NUCLEOTIDE SEQUENCE [LARGE SCALE GENOMIC DNA]</scope>
</reference>
<dbReference type="Proteomes" id="UP000662637">
    <property type="component" value="Unassembled WGS sequence"/>
</dbReference>
<dbReference type="EMBL" id="CABDUW010000773">
    <property type="protein sequence ID" value="VTJ74953.1"/>
    <property type="molecule type" value="Genomic_DNA"/>
</dbReference>